<evidence type="ECO:0000313" key="1">
    <source>
        <dbReference type="EMBL" id="MBH0779989.1"/>
    </source>
</evidence>
<accession>A0A931N5L7</accession>
<comment type="caution">
    <text evidence="1">The sequence shown here is derived from an EMBL/GenBank/DDBJ whole genome shotgun (WGS) entry which is preliminary data.</text>
</comment>
<organism evidence="1 2">
    <name type="scientific">Nocardia bovistercoris</name>
    <dbReference type="NCBI Taxonomy" id="2785916"/>
    <lineage>
        <taxon>Bacteria</taxon>
        <taxon>Bacillati</taxon>
        <taxon>Actinomycetota</taxon>
        <taxon>Actinomycetes</taxon>
        <taxon>Mycobacteriales</taxon>
        <taxon>Nocardiaceae</taxon>
        <taxon>Nocardia</taxon>
    </lineage>
</organism>
<reference evidence="1" key="1">
    <citation type="submission" date="2020-11" db="EMBL/GenBank/DDBJ databases">
        <title>Nocardia NEAU-351.nov., a novel actinomycete isolated from the cow dung.</title>
        <authorList>
            <person name="Zhang X."/>
        </authorList>
    </citation>
    <scope>NUCLEOTIDE SEQUENCE</scope>
    <source>
        <strain evidence="1">NEAU-351</strain>
    </source>
</reference>
<gene>
    <name evidence="1" type="ORF">IT779_27325</name>
</gene>
<name>A0A931N5L7_9NOCA</name>
<sequence length="102" mass="11084">MYVEEIRSTRTLGAQDAEDLAAVAAGFSSRITISSGGRSVNAPVLPYCWDVLRVRPGSVISVTVEEGRHPPDIEDRRALSAFAGRMRKLLAARPVPPLDPIR</sequence>
<dbReference type="Proteomes" id="UP000655751">
    <property type="component" value="Unassembled WGS sequence"/>
</dbReference>
<evidence type="ECO:0000313" key="2">
    <source>
        <dbReference type="Proteomes" id="UP000655751"/>
    </source>
</evidence>
<dbReference type="EMBL" id="JADMLG010000013">
    <property type="protein sequence ID" value="MBH0779989.1"/>
    <property type="molecule type" value="Genomic_DNA"/>
</dbReference>
<proteinExistence type="predicted"/>
<protein>
    <submittedName>
        <fullName evidence="1">Uncharacterized protein</fullName>
    </submittedName>
</protein>
<dbReference type="RefSeq" id="WP_196152305.1">
    <property type="nucleotide sequence ID" value="NZ_JADMLG010000013.1"/>
</dbReference>
<keyword evidence="2" id="KW-1185">Reference proteome</keyword>
<dbReference type="AlphaFoldDB" id="A0A931N5L7"/>